<feature type="transmembrane region" description="Helical" evidence="2">
    <location>
        <begin position="66"/>
        <end position="87"/>
    </location>
</feature>
<keyword evidence="4" id="KW-1185">Reference proteome</keyword>
<evidence type="ECO:0000256" key="1">
    <source>
        <dbReference type="SAM" id="MobiDB-lite"/>
    </source>
</evidence>
<comment type="caution">
    <text evidence="3">The sequence shown here is derived from an EMBL/GenBank/DDBJ whole genome shotgun (WGS) entry which is preliminary data.</text>
</comment>
<evidence type="ECO:0000313" key="4">
    <source>
        <dbReference type="Proteomes" id="UP001530315"/>
    </source>
</evidence>
<evidence type="ECO:0000256" key="2">
    <source>
        <dbReference type="SAM" id="Phobius"/>
    </source>
</evidence>
<feature type="compositionally biased region" description="Polar residues" evidence="1">
    <location>
        <begin position="7"/>
        <end position="19"/>
    </location>
</feature>
<feature type="transmembrane region" description="Helical" evidence="2">
    <location>
        <begin position="301"/>
        <end position="318"/>
    </location>
</feature>
<feature type="transmembrane region" description="Helical" evidence="2">
    <location>
        <begin position="117"/>
        <end position="137"/>
    </location>
</feature>
<reference evidence="3 4" key="1">
    <citation type="submission" date="2024-10" db="EMBL/GenBank/DDBJ databases">
        <title>Updated reference genomes for cyclostephanoid diatoms.</title>
        <authorList>
            <person name="Roberts W.R."/>
            <person name="Alverson A.J."/>
        </authorList>
    </citation>
    <scope>NUCLEOTIDE SEQUENCE [LARGE SCALE GENOMIC DNA]</scope>
    <source>
        <strain evidence="3 4">AJA276-08</strain>
    </source>
</reference>
<keyword evidence="2" id="KW-0472">Membrane</keyword>
<dbReference type="Proteomes" id="UP001530315">
    <property type="component" value="Unassembled WGS sequence"/>
</dbReference>
<protein>
    <submittedName>
        <fullName evidence="3">Uncharacterized protein</fullName>
    </submittedName>
</protein>
<feature type="transmembrane region" description="Helical" evidence="2">
    <location>
        <begin position="231"/>
        <end position="252"/>
    </location>
</feature>
<organism evidence="3 4">
    <name type="scientific">Stephanodiscus triporus</name>
    <dbReference type="NCBI Taxonomy" id="2934178"/>
    <lineage>
        <taxon>Eukaryota</taxon>
        <taxon>Sar</taxon>
        <taxon>Stramenopiles</taxon>
        <taxon>Ochrophyta</taxon>
        <taxon>Bacillariophyta</taxon>
        <taxon>Coscinodiscophyceae</taxon>
        <taxon>Thalassiosirophycidae</taxon>
        <taxon>Stephanodiscales</taxon>
        <taxon>Stephanodiscaceae</taxon>
        <taxon>Stephanodiscus</taxon>
    </lineage>
</organism>
<sequence length="324" mass="37099">MFDKRGGSNSKTLNKQSPSYAGPTPFHRRGSYLPQDTKQGRFTWLIYDNDGSFNGWFDWLPLHLRVGYWSPFMVLTLFFCYTAIFVFKPDPLEFPPSVLFALDEEDAYFMGMPKSTAIDLLISIWGVVVVVVAKIKLGSMGAFPISFTGWSWLLLTSRAGLEFMAWAAFTNNHSRVASSLAIMGSSIRLVTITNACVVCTIWNFILFPLIYFKSVPAGEKRRIFVKFNFGFFMTNIHILNFPLSCLNIIYGGKSRIRVFTESDLWVAYAVVLLYSVLYYFLMDRLGLHFYPIFNPRTSFSLISVAGVLGLYYFLFLKWNEYIGL</sequence>
<feature type="region of interest" description="Disordered" evidence="1">
    <location>
        <begin position="1"/>
        <end position="34"/>
    </location>
</feature>
<dbReference type="AlphaFoldDB" id="A0ABD3NF38"/>
<accession>A0ABD3NF38</accession>
<name>A0ABD3NF38_9STRA</name>
<feature type="transmembrane region" description="Helical" evidence="2">
    <location>
        <begin position="264"/>
        <end position="281"/>
    </location>
</feature>
<evidence type="ECO:0000313" key="3">
    <source>
        <dbReference type="EMBL" id="KAL3774515.1"/>
    </source>
</evidence>
<dbReference type="EMBL" id="JALLAZ020001463">
    <property type="protein sequence ID" value="KAL3774515.1"/>
    <property type="molecule type" value="Genomic_DNA"/>
</dbReference>
<gene>
    <name evidence="3" type="ORF">ACHAW5_003812</name>
</gene>
<feature type="transmembrane region" description="Helical" evidence="2">
    <location>
        <begin position="189"/>
        <end position="211"/>
    </location>
</feature>
<keyword evidence="2" id="KW-1133">Transmembrane helix</keyword>
<proteinExistence type="predicted"/>
<keyword evidence="2" id="KW-0812">Transmembrane</keyword>